<reference evidence="3" key="2">
    <citation type="journal article" date="2017" name="Nat. Plants">
        <title>The Aegilops tauschii genome reveals multiple impacts of transposons.</title>
        <authorList>
            <person name="Zhao G."/>
            <person name="Zou C."/>
            <person name="Li K."/>
            <person name="Wang K."/>
            <person name="Li T."/>
            <person name="Gao L."/>
            <person name="Zhang X."/>
            <person name="Wang H."/>
            <person name="Yang Z."/>
            <person name="Liu X."/>
            <person name="Jiang W."/>
            <person name="Mao L."/>
            <person name="Kong X."/>
            <person name="Jiao Y."/>
            <person name="Jia J."/>
        </authorList>
    </citation>
    <scope>NUCLEOTIDE SEQUENCE [LARGE SCALE GENOMIC DNA]</scope>
    <source>
        <strain evidence="3">cv. AL8/78</strain>
    </source>
</reference>
<sequence length="68" mass="7503">KKRRANRAGVPCEFPFPVRGHSQNEIPLSLHSPDPPEPKFSKHPPCTRSMNRPPPINPTSQTAPSSPP</sequence>
<organism evidence="2 3">
    <name type="scientific">Aegilops tauschii subsp. strangulata</name>
    <name type="common">Goatgrass</name>
    <dbReference type="NCBI Taxonomy" id="200361"/>
    <lineage>
        <taxon>Eukaryota</taxon>
        <taxon>Viridiplantae</taxon>
        <taxon>Streptophyta</taxon>
        <taxon>Embryophyta</taxon>
        <taxon>Tracheophyta</taxon>
        <taxon>Spermatophyta</taxon>
        <taxon>Magnoliopsida</taxon>
        <taxon>Liliopsida</taxon>
        <taxon>Poales</taxon>
        <taxon>Poaceae</taxon>
        <taxon>BOP clade</taxon>
        <taxon>Pooideae</taxon>
        <taxon>Triticodae</taxon>
        <taxon>Triticeae</taxon>
        <taxon>Triticinae</taxon>
        <taxon>Aegilops</taxon>
    </lineage>
</organism>
<dbReference type="Gramene" id="AET1Gv20209300.7">
    <property type="protein sequence ID" value="AET1Gv20209300.7"/>
    <property type="gene ID" value="AET1Gv20209300"/>
</dbReference>
<dbReference type="AlphaFoldDB" id="A0A452XY28"/>
<reference evidence="2" key="4">
    <citation type="submission" date="2019-03" db="UniProtKB">
        <authorList>
            <consortium name="EnsemblPlants"/>
        </authorList>
    </citation>
    <scope>IDENTIFICATION</scope>
</reference>
<dbReference type="EnsemblPlants" id="AET1Gv20209300.7">
    <property type="protein sequence ID" value="AET1Gv20209300.7"/>
    <property type="gene ID" value="AET1Gv20209300"/>
</dbReference>
<dbReference type="Proteomes" id="UP000015105">
    <property type="component" value="Chromosome 1D"/>
</dbReference>
<keyword evidence="3" id="KW-1185">Reference proteome</keyword>
<evidence type="ECO:0000256" key="1">
    <source>
        <dbReference type="SAM" id="MobiDB-lite"/>
    </source>
</evidence>
<proteinExistence type="predicted"/>
<accession>A0A452XY28</accession>
<feature type="compositionally biased region" description="Polar residues" evidence="1">
    <location>
        <begin position="58"/>
        <end position="68"/>
    </location>
</feature>
<reference evidence="2" key="3">
    <citation type="journal article" date="2017" name="Nature">
        <title>Genome sequence of the progenitor of the wheat D genome Aegilops tauschii.</title>
        <authorList>
            <person name="Luo M.C."/>
            <person name="Gu Y.Q."/>
            <person name="Puiu D."/>
            <person name="Wang H."/>
            <person name="Twardziok S.O."/>
            <person name="Deal K.R."/>
            <person name="Huo N."/>
            <person name="Zhu T."/>
            <person name="Wang L."/>
            <person name="Wang Y."/>
            <person name="McGuire P.E."/>
            <person name="Liu S."/>
            <person name="Long H."/>
            <person name="Ramasamy R.K."/>
            <person name="Rodriguez J.C."/>
            <person name="Van S.L."/>
            <person name="Yuan L."/>
            <person name="Wang Z."/>
            <person name="Xia Z."/>
            <person name="Xiao L."/>
            <person name="Anderson O.D."/>
            <person name="Ouyang S."/>
            <person name="Liang Y."/>
            <person name="Zimin A.V."/>
            <person name="Pertea G."/>
            <person name="Qi P."/>
            <person name="Bennetzen J.L."/>
            <person name="Dai X."/>
            <person name="Dawson M.W."/>
            <person name="Muller H.G."/>
            <person name="Kugler K."/>
            <person name="Rivarola-Duarte L."/>
            <person name="Spannagl M."/>
            <person name="Mayer K.F.X."/>
            <person name="Lu F.H."/>
            <person name="Bevan M.W."/>
            <person name="Leroy P."/>
            <person name="Li P."/>
            <person name="You F.M."/>
            <person name="Sun Q."/>
            <person name="Liu Z."/>
            <person name="Lyons E."/>
            <person name="Wicker T."/>
            <person name="Salzberg S.L."/>
            <person name="Devos K.M."/>
            <person name="Dvorak J."/>
        </authorList>
    </citation>
    <scope>NUCLEOTIDE SEQUENCE [LARGE SCALE GENOMIC DNA]</scope>
    <source>
        <strain evidence="2">cv. AL8/78</strain>
    </source>
</reference>
<evidence type="ECO:0000313" key="3">
    <source>
        <dbReference type="Proteomes" id="UP000015105"/>
    </source>
</evidence>
<name>A0A452XY28_AEGTS</name>
<evidence type="ECO:0000313" key="2">
    <source>
        <dbReference type="EnsemblPlants" id="AET1Gv20209300.7"/>
    </source>
</evidence>
<protein>
    <submittedName>
        <fullName evidence="2">Uncharacterized protein</fullName>
    </submittedName>
</protein>
<reference evidence="2" key="5">
    <citation type="journal article" date="2021" name="G3 (Bethesda)">
        <title>Aegilops tauschii genome assembly Aet v5.0 features greater sequence contiguity and improved annotation.</title>
        <authorList>
            <person name="Wang L."/>
            <person name="Zhu T."/>
            <person name="Rodriguez J.C."/>
            <person name="Deal K.R."/>
            <person name="Dubcovsky J."/>
            <person name="McGuire P.E."/>
            <person name="Lux T."/>
            <person name="Spannagl M."/>
            <person name="Mayer K.F.X."/>
            <person name="Baldrich P."/>
            <person name="Meyers B.C."/>
            <person name="Huo N."/>
            <person name="Gu Y.Q."/>
            <person name="Zhou H."/>
            <person name="Devos K.M."/>
            <person name="Bennetzen J.L."/>
            <person name="Unver T."/>
            <person name="Budak H."/>
            <person name="Gulick P.J."/>
            <person name="Galiba G."/>
            <person name="Kalapos B."/>
            <person name="Nelson D.R."/>
            <person name="Li P."/>
            <person name="You F.M."/>
            <person name="Luo M.C."/>
            <person name="Dvorak J."/>
        </authorList>
    </citation>
    <scope>NUCLEOTIDE SEQUENCE [LARGE SCALE GENOMIC DNA]</scope>
    <source>
        <strain evidence="2">cv. AL8/78</strain>
    </source>
</reference>
<reference evidence="3" key="1">
    <citation type="journal article" date="2014" name="Science">
        <title>Ancient hybridizations among the ancestral genomes of bread wheat.</title>
        <authorList>
            <consortium name="International Wheat Genome Sequencing Consortium,"/>
            <person name="Marcussen T."/>
            <person name="Sandve S.R."/>
            <person name="Heier L."/>
            <person name="Spannagl M."/>
            <person name="Pfeifer M."/>
            <person name="Jakobsen K.S."/>
            <person name="Wulff B.B."/>
            <person name="Steuernagel B."/>
            <person name="Mayer K.F."/>
            <person name="Olsen O.A."/>
        </authorList>
    </citation>
    <scope>NUCLEOTIDE SEQUENCE [LARGE SCALE GENOMIC DNA]</scope>
    <source>
        <strain evidence="3">cv. AL8/78</strain>
    </source>
</reference>
<feature type="region of interest" description="Disordered" evidence="1">
    <location>
        <begin position="1"/>
        <end position="68"/>
    </location>
</feature>